<dbReference type="Proteomes" id="UP000239576">
    <property type="component" value="Unassembled WGS sequence"/>
</dbReference>
<sequence>MPKFDDHPTVKWWREQAAVSDRTVKTMPLNVDALRQLCLDAGADDVGFVELDRPTIADQYTDIVGAFPSTKTLLSFVCRMNRENVRAPARSIANLEFHAANDDTNETARAIVQRLDDIGVRALNPAAGFPMEMDRFPGKTWVVSHKPIAVAAGLGHMGIHRNVIHPKFGNFILLGTVLVDAVVTEYTYPIDYNPCLECRLCVSACPVGAIAPDGHFNFSACYTHNYREFMSGFTDWAEAIADSNEALAYRRKVNDSESASMWQSLSFKANYKAAYCMAACPAGEDVIGPFLANRKEFVQTVVKPLREKLEPIYVVPGSDAETYVTKYFPHKTVRRVSSGIHPRSLQGFLFGLPLLFQREQAKGLNATYQFTFTGSERRKVTVTIQDQTVQIEDGHNGTANLKITADSETWLRFLAKEYNLIWALLQRKIRINGSPKLLQAFGKCFPS</sequence>
<keyword evidence="2" id="KW-0408">Iron</keyword>
<organism evidence="5 6">
    <name type="scientific">Stenomitos frigidus ULC18</name>
    <dbReference type="NCBI Taxonomy" id="2107698"/>
    <lineage>
        <taxon>Bacteria</taxon>
        <taxon>Bacillati</taxon>
        <taxon>Cyanobacteriota</taxon>
        <taxon>Cyanophyceae</taxon>
        <taxon>Leptolyngbyales</taxon>
        <taxon>Leptolyngbyaceae</taxon>
        <taxon>Stenomitos</taxon>
    </lineage>
</organism>
<evidence type="ECO:0000256" key="3">
    <source>
        <dbReference type="ARBA" id="ARBA00023014"/>
    </source>
</evidence>
<feature type="domain" description="4Fe-4S ferredoxin-type" evidence="4">
    <location>
        <begin position="186"/>
        <end position="215"/>
    </location>
</feature>
<dbReference type="OrthoDB" id="9815745at2"/>
<gene>
    <name evidence="5" type="ORF">C7B82_16950</name>
</gene>
<dbReference type="SUPFAM" id="SSF46548">
    <property type="entry name" value="alpha-helical ferredoxin"/>
    <property type="match status" value="1"/>
</dbReference>
<evidence type="ECO:0000313" key="6">
    <source>
        <dbReference type="Proteomes" id="UP000239576"/>
    </source>
</evidence>
<dbReference type="GO" id="GO:0046872">
    <property type="term" value="F:metal ion binding"/>
    <property type="evidence" value="ECO:0007669"/>
    <property type="project" value="UniProtKB-KW"/>
</dbReference>
<evidence type="ECO:0000259" key="4">
    <source>
        <dbReference type="PROSITE" id="PS51379"/>
    </source>
</evidence>
<dbReference type="AlphaFoldDB" id="A0A2T1E3D1"/>
<keyword evidence="6" id="KW-1185">Reference proteome</keyword>
<dbReference type="InterPro" id="IPR017900">
    <property type="entry name" value="4Fe4S_Fe_S_CS"/>
</dbReference>
<dbReference type="EMBL" id="PVWK01000097">
    <property type="protein sequence ID" value="PSB27252.1"/>
    <property type="molecule type" value="Genomic_DNA"/>
</dbReference>
<keyword evidence="3" id="KW-0411">Iron-sulfur</keyword>
<name>A0A2T1E3D1_9CYAN</name>
<keyword evidence="1" id="KW-0479">Metal-binding</keyword>
<evidence type="ECO:0000256" key="1">
    <source>
        <dbReference type="ARBA" id="ARBA00022723"/>
    </source>
</evidence>
<evidence type="ECO:0000256" key="2">
    <source>
        <dbReference type="ARBA" id="ARBA00023004"/>
    </source>
</evidence>
<dbReference type="PANTHER" id="PTHR42827:SF1">
    <property type="entry name" value="IRON-SULFUR CLUSTER-BINDING PROTEIN"/>
    <property type="match status" value="1"/>
</dbReference>
<dbReference type="Gene3D" id="3.30.70.20">
    <property type="match status" value="1"/>
</dbReference>
<dbReference type="InterPro" id="IPR017896">
    <property type="entry name" value="4Fe4S_Fe-S-bd"/>
</dbReference>
<dbReference type="InterPro" id="IPR036527">
    <property type="entry name" value="SCP2_sterol-bd_dom_sf"/>
</dbReference>
<dbReference type="Pfam" id="PF02036">
    <property type="entry name" value="SCP2"/>
    <property type="match status" value="1"/>
</dbReference>
<evidence type="ECO:0000313" key="5">
    <source>
        <dbReference type="EMBL" id="PSB27252.1"/>
    </source>
</evidence>
<proteinExistence type="predicted"/>
<dbReference type="PANTHER" id="PTHR42827">
    <property type="entry name" value="IRON-SULFUR CLUSTER-BINDING PROTEIN-RELATED"/>
    <property type="match status" value="1"/>
</dbReference>
<protein>
    <submittedName>
        <fullName evidence="5">4Fe-4S ferredoxin</fullName>
    </submittedName>
</protein>
<dbReference type="GO" id="GO:0051536">
    <property type="term" value="F:iron-sulfur cluster binding"/>
    <property type="evidence" value="ECO:0007669"/>
    <property type="project" value="UniProtKB-KW"/>
</dbReference>
<dbReference type="PROSITE" id="PS51379">
    <property type="entry name" value="4FE4S_FER_2"/>
    <property type="match status" value="1"/>
</dbReference>
<reference evidence="6" key="1">
    <citation type="submission" date="2018-02" db="EMBL/GenBank/DDBJ databases">
        <authorList>
            <person name="Moore K."/>
            <person name="Momper L."/>
        </authorList>
    </citation>
    <scope>NUCLEOTIDE SEQUENCE [LARGE SCALE GENOMIC DNA]</scope>
    <source>
        <strain evidence="6">ULC18</strain>
    </source>
</reference>
<dbReference type="Pfam" id="PF00037">
    <property type="entry name" value="Fer4"/>
    <property type="match status" value="1"/>
</dbReference>
<reference evidence="5 6" key="2">
    <citation type="submission" date="2018-03" db="EMBL/GenBank/DDBJ databases">
        <title>The ancient ancestry and fast evolution of plastids.</title>
        <authorList>
            <person name="Moore K.R."/>
            <person name="Magnabosco C."/>
            <person name="Momper L."/>
            <person name="Gold D.A."/>
            <person name="Bosak T."/>
            <person name="Fournier G.P."/>
        </authorList>
    </citation>
    <scope>NUCLEOTIDE SEQUENCE [LARGE SCALE GENOMIC DNA]</scope>
    <source>
        <strain evidence="5 6">ULC18</strain>
    </source>
</reference>
<dbReference type="Gene3D" id="3.30.1050.10">
    <property type="entry name" value="SCP2 sterol-binding domain"/>
    <property type="match status" value="1"/>
</dbReference>
<accession>A0A2T1E3D1</accession>
<dbReference type="SUPFAM" id="SSF55718">
    <property type="entry name" value="SCP-like"/>
    <property type="match status" value="1"/>
</dbReference>
<comment type="caution">
    <text evidence="5">The sequence shown here is derived from an EMBL/GenBank/DDBJ whole genome shotgun (WGS) entry which is preliminary data.</text>
</comment>
<dbReference type="InterPro" id="IPR003033">
    <property type="entry name" value="SCP2_sterol-bd_dom"/>
</dbReference>
<dbReference type="RefSeq" id="WP_106257553.1">
    <property type="nucleotide sequence ID" value="NZ_CAWNSW010000129.1"/>
</dbReference>
<dbReference type="PROSITE" id="PS00198">
    <property type="entry name" value="4FE4S_FER_1"/>
    <property type="match status" value="1"/>
</dbReference>